<sequence>MGSGRRNRVSKKGLVSEGSALGGSLSFIVEPYVPPVPYSQYVREKASVHGGTLDEDSEATTHSMTSVLEVANSAETDQVASIPDLQITPSSLAHVFHFLNPSSPTSQSKAEDKKPVSTLVKPPPVPLRRPHLHRTSTGKLTAIGPFPLCQESKKSLLEKEDENEGNGLVYAGYRIWNRDPRLWERACAEEMEALSDLDAALERQESDYGFDVELPPDEPEYDFGFDVELPPDEPGSAGTSSLLFPSNNDTSDGTCSIERGSEPLSFKEHDEQSFAIRPSSQVLKQTNGLNITYNPPIRSGPIFNPSLKNELKLKTDVASRPIPPHCRHLARLQFKNRMGPMWNLANKDLEEVYLHATILHESEFLDLIFCEKDEVQPWLQKHSSALTCRSQKHYYKAMDVLKNAGIPPCEIKQEVLDIFEWMTEQEQAEFIKGYRKLCALVKSSQGLHLTPSEMKHFSSLSLAGQYDFINEYKTRREERETTVRRDTEIFTAQFRRTSYESDKIPRKSASVDTFQTKFLQSGLGQEKDGNSTYSSSATQLPSRLSASPVMTSFDSKNDSASAQQTRRRATTLTGDRRARYCLLNMPTSMQPPCRDDPQACNEFDRIDKTPTSSLYVQRGSDSSRQEHYIDDCEHLALDDEEITDGSKETAQNKTYADIVKQDLKLEVMDDFPSTVPDNYFQDIDRFAASQPHEDLKCKNDYKKRVEVETETEVDSICSQPVLERSPRKEWFGEHPGVKWAIPTPPPTEYSAEGATIQQSPGNDSPLTSLCLEHSLSGTTSNSIPLGTKSEPSCADACHDVLTKGHETFILHVDGPKKRTISYVTPPRLLPRYPSVRGYSIRGSTSCYTHKNDLKDDLFEKSPRSLRKKVSTLFSSLRSRRSLGALKDMN</sequence>
<dbReference type="OrthoDB" id="3560583at2759"/>
<evidence type="ECO:0000313" key="2">
    <source>
        <dbReference type="EMBL" id="PMD26523.1"/>
    </source>
</evidence>
<evidence type="ECO:0000256" key="1">
    <source>
        <dbReference type="SAM" id="MobiDB-lite"/>
    </source>
</evidence>
<dbReference type="Proteomes" id="UP000235672">
    <property type="component" value="Unassembled WGS sequence"/>
</dbReference>
<reference evidence="2 3" key="1">
    <citation type="submission" date="2016-05" db="EMBL/GenBank/DDBJ databases">
        <title>A degradative enzymes factory behind the ericoid mycorrhizal symbiosis.</title>
        <authorList>
            <consortium name="DOE Joint Genome Institute"/>
            <person name="Martino E."/>
            <person name="Morin E."/>
            <person name="Grelet G."/>
            <person name="Kuo A."/>
            <person name="Kohler A."/>
            <person name="Daghino S."/>
            <person name="Barry K."/>
            <person name="Choi C."/>
            <person name="Cichocki N."/>
            <person name="Clum A."/>
            <person name="Copeland A."/>
            <person name="Hainaut M."/>
            <person name="Haridas S."/>
            <person name="Labutti K."/>
            <person name="Lindquist E."/>
            <person name="Lipzen A."/>
            <person name="Khouja H.-R."/>
            <person name="Murat C."/>
            <person name="Ohm R."/>
            <person name="Olson A."/>
            <person name="Spatafora J."/>
            <person name="Veneault-Fourrey C."/>
            <person name="Henrissat B."/>
            <person name="Grigoriev I."/>
            <person name="Martin F."/>
            <person name="Perotto S."/>
        </authorList>
    </citation>
    <scope>NUCLEOTIDE SEQUENCE [LARGE SCALE GENOMIC DNA]</scope>
    <source>
        <strain evidence="2 3">UAMH 7357</strain>
    </source>
</reference>
<feature type="compositionally biased region" description="Polar residues" evidence="1">
    <location>
        <begin position="530"/>
        <end position="554"/>
    </location>
</feature>
<feature type="region of interest" description="Disordered" evidence="1">
    <location>
        <begin position="234"/>
        <end position="254"/>
    </location>
</feature>
<feature type="compositionally biased region" description="Polar residues" evidence="1">
    <location>
        <begin position="237"/>
        <end position="254"/>
    </location>
</feature>
<dbReference type="EMBL" id="KZ613467">
    <property type="protein sequence ID" value="PMD26523.1"/>
    <property type="molecule type" value="Genomic_DNA"/>
</dbReference>
<keyword evidence="3" id="KW-1185">Reference proteome</keyword>
<proteinExistence type="predicted"/>
<gene>
    <name evidence="2" type="ORF">NA56DRAFT_654349</name>
</gene>
<protein>
    <submittedName>
        <fullName evidence="2">Uncharacterized protein</fullName>
    </submittedName>
</protein>
<feature type="region of interest" description="Disordered" evidence="1">
    <location>
        <begin position="521"/>
        <end position="571"/>
    </location>
</feature>
<name>A0A2J6QJT9_9HELO</name>
<feature type="region of interest" description="Disordered" evidence="1">
    <location>
        <begin position="103"/>
        <end position="132"/>
    </location>
</feature>
<accession>A0A2J6QJT9</accession>
<organism evidence="2 3">
    <name type="scientific">Hyaloscypha hepaticicola</name>
    <dbReference type="NCBI Taxonomy" id="2082293"/>
    <lineage>
        <taxon>Eukaryota</taxon>
        <taxon>Fungi</taxon>
        <taxon>Dikarya</taxon>
        <taxon>Ascomycota</taxon>
        <taxon>Pezizomycotina</taxon>
        <taxon>Leotiomycetes</taxon>
        <taxon>Helotiales</taxon>
        <taxon>Hyaloscyphaceae</taxon>
        <taxon>Hyaloscypha</taxon>
    </lineage>
</organism>
<dbReference type="AlphaFoldDB" id="A0A2J6QJT9"/>
<evidence type="ECO:0000313" key="3">
    <source>
        <dbReference type="Proteomes" id="UP000235672"/>
    </source>
</evidence>